<evidence type="ECO:0000256" key="1">
    <source>
        <dbReference type="SAM" id="MobiDB-lite"/>
    </source>
</evidence>
<keyword evidence="3" id="KW-1185">Reference proteome</keyword>
<sequence>MPVVCEFFLFFEEEPALCRHSFHGIIGILVSLFPNEQVLVTSTAQKCELNTGVSPPVKAPVPPWHQRTSPTSSSSTSPPHLASALGPHHPLYCCLLILSPNPCQAASSLATAWTKVYTTGPSRNIMLPSAPSTRSAGRRTPQPPAP</sequence>
<organism evidence="2 3">
    <name type="scientific">Aspergillus turcosus</name>
    <dbReference type="NCBI Taxonomy" id="1245748"/>
    <lineage>
        <taxon>Eukaryota</taxon>
        <taxon>Fungi</taxon>
        <taxon>Dikarya</taxon>
        <taxon>Ascomycota</taxon>
        <taxon>Pezizomycotina</taxon>
        <taxon>Eurotiomycetes</taxon>
        <taxon>Eurotiomycetidae</taxon>
        <taxon>Eurotiales</taxon>
        <taxon>Aspergillaceae</taxon>
        <taxon>Aspergillus</taxon>
        <taxon>Aspergillus subgen. Fumigati</taxon>
    </lineage>
</organism>
<reference evidence="2 3" key="1">
    <citation type="submission" date="2018-08" db="EMBL/GenBank/DDBJ databases">
        <title>Draft genome sequences of two Aspergillus turcosus clinical strains isolated from bronchoalveolar lavage fluid: one azole-susceptible and the other azole-resistant.</title>
        <authorList>
            <person name="Parent-Michaud M."/>
            <person name="Dufresne P.J."/>
            <person name="Fournier E."/>
            <person name="Martineau C."/>
            <person name="Moreira S."/>
            <person name="Perkins V."/>
            <person name="De Repentigny L."/>
            <person name="Dufresne S.F."/>
        </authorList>
    </citation>
    <scope>NUCLEOTIDE SEQUENCE [LARGE SCALE GENOMIC DNA]</scope>
    <source>
        <strain evidence="2">HMR AF 1038</strain>
    </source>
</reference>
<evidence type="ECO:0000313" key="2">
    <source>
        <dbReference type="EMBL" id="RLL97885.1"/>
    </source>
</evidence>
<evidence type="ECO:0000313" key="3">
    <source>
        <dbReference type="Proteomes" id="UP000215289"/>
    </source>
</evidence>
<dbReference type="EMBL" id="NIDN02000065">
    <property type="protein sequence ID" value="RLL97885.1"/>
    <property type="molecule type" value="Genomic_DNA"/>
</dbReference>
<feature type="region of interest" description="Disordered" evidence="1">
    <location>
        <begin position="51"/>
        <end position="82"/>
    </location>
</feature>
<feature type="compositionally biased region" description="Low complexity" evidence="1">
    <location>
        <begin position="68"/>
        <end position="79"/>
    </location>
</feature>
<comment type="caution">
    <text evidence="2">The sequence shown here is derived from an EMBL/GenBank/DDBJ whole genome shotgun (WGS) entry which is preliminary data.</text>
</comment>
<accession>A0A3R7F8E1</accession>
<proteinExistence type="predicted"/>
<dbReference type="OrthoDB" id="4510937at2759"/>
<protein>
    <submittedName>
        <fullName evidence="2">Uncharacterized protein</fullName>
    </submittedName>
</protein>
<name>A0A3R7F8E1_9EURO</name>
<feature type="region of interest" description="Disordered" evidence="1">
    <location>
        <begin position="123"/>
        <end position="146"/>
    </location>
</feature>
<gene>
    <name evidence="2" type="ORF">CFD26_100423</name>
</gene>
<dbReference type="Proteomes" id="UP000215289">
    <property type="component" value="Unassembled WGS sequence"/>
</dbReference>
<dbReference type="AlphaFoldDB" id="A0A3R7F8E1"/>